<dbReference type="Proteomes" id="UP001175211">
    <property type="component" value="Unassembled WGS sequence"/>
</dbReference>
<dbReference type="EMBL" id="JAUEPS010000051">
    <property type="protein sequence ID" value="KAK0445010.1"/>
    <property type="molecule type" value="Genomic_DNA"/>
</dbReference>
<sequence length="103" mass="11658">MAMSIFVICSFFSADTLPHICIMSSSASGLRTGMVNLFPTTVQFSTLPFPMILRRAPLKLHVLGFDVAFNLFLARCESQMQLLLSRLIHPRYHLMSVQHHFSS</sequence>
<gene>
    <name evidence="2" type="ORF">EV420DRAFT_980581</name>
</gene>
<proteinExistence type="predicted"/>
<evidence type="ECO:0000313" key="2">
    <source>
        <dbReference type="EMBL" id="KAK0445010.1"/>
    </source>
</evidence>
<dbReference type="RefSeq" id="XP_060325357.1">
    <property type="nucleotide sequence ID" value="XM_060484242.1"/>
</dbReference>
<protein>
    <recommendedName>
        <fullName evidence="4">Secreted protein</fullName>
    </recommendedName>
</protein>
<comment type="caution">
    <text evidence="2">The sequence shown here is derived from an EMBL/GenBank/DDBJ whole genome shotgun (WGS) entry which is preliminary data.</text>
</comment>
<dbReference type="GeneID" id="85367790"/>
<feature type="signal peptide" evidence="1">
    <location>
        <begin position="1"/>
        <end position="18"/>
    </location>
</feature>
<reference evidence="2" key="1">
    <citation type="submission" date="2023-06" db="EMBL/GenBank/DDBJ databases">
        <authorList>
            <consortium name="Lawrence Berkeley National Laboratory"/>
            <person name="Ahrendt S."/>
            <person name="Sahu N."/>
            <person name="Indic B."/>
            <person name="Wong-Bajracharya J."/>
            <person name="Merenyi Z."/>
            <person name="Ke H.-M."/>
            <person name="Monk M."/>
            <person name="Kocsube S."/>
            <person name="Drula E."/>
            <person name="Lipzen A."/>
            <person name="Balint B."/>
            <person name="Henrissat B."/>
            <person name="Andreopoulos B."/>
            <person name="Martin F.M."/>
            <person name="Harder C.B."/>
            <person name="Rigling D."/>
            <person name="Ford K.L."/>
            <person name="Foster G.D."/>
            <person name="Pangilinan J."/>
            <person name="Papanicolaou A."/>
            <person name="Barry K."/>
            <person name="LaButti K."/>
            <person name="Viragh M."/>
            <person name="Koriabine M."/>
            <person name="Yan M."/>
            <person name="Riley R."/>
            <person name="Champramary S."/>
            <person name="Plett K.L."/>
            <person name="Tsai I.J."/>
            <person name="Slot J."/>
            <person name="Sipos G."/>
            <person name="Plett J."/>
            <person name="Nagy L.G."/>
            <person name="Grigoriev I.V."/>
        </authorList>
    </citation>
    <scope>NUCLEOTIDE SEQUENCE</scope>
    <source>
        <strain evidence="2">CCBAS 213</strain>
    </source>
</reference>
<dbReference type="AlphaFoldDB" id="A0AA39MTA5"/>
<organism evidence="2 3">
    <name type="scientific">Armillaria tabescens</name>
    <name type="common">Ringless honey mushroom</name>
    <name type="synonym">Agaricus tabescens</name>
    <dbReference type="NCBI Taxonomy" id="1929756"/>
    <lineage>
        <taxon>Eukaryota</taxon>
        <taxon>Fungi</taxon>
        <taxon>Dikarya</taxon>
        <taxon>Basidiomycota</taxon>
        <taxon>Agaricomycotina</taxon>
        <taxon>Agaricomycetes</taxon>
        <taxon>Agaricomycetidae</taxon>
        <taxon>Agaricales</taxon>
        <taxon>Marasmiineae</taxon>
        <taxon>Physalacriaceae</taxon>
        <taxon>Desarmillaria</taxon>
    </lineage>
</organism>
<evidence type="ECO:0000256" key="1">
    <source>
        <dbReference type="SAM" id="SignalP"/>
    </source>
</evidence>
<accession>A0AA39MTA5</accession>
<evidence type="ECO:0008006" key="4">
    <source>
        <dbReference type="Google" id="ProtNLM"/>
    </source>
</evidence>
<name>A0AA39MTA5_ARMTA</name>
<keyword evidence="3" id="KW-1185">Reference proteome</keyword>
<evidence type="ECO:0000313" key="3">
    <source>
        <dbReference type="Proteomes" id="UP001175211"/>
    </source>
</evidence>
<keyword evidence="1" id="KW-0732">Signal</keyword>
<feature type="chain" id="PRO_5041219436" description="Secreted protein" evidence="1">
    <location>
        <begin position="19"/>
        <end position="103"/>
    </location>
</feature>